<dbReference type="PANTHER" id="PTHR30055">
    <property type="entry name" value="HTH-TYPE TRANSCRIPTIONAL REGULATOR RUTR"/>
    <property type="match status" value="1"/>
</dbReference>
<dbReference type="PROSITE" id="PS01081">
    <property type="entry name" value="HTH_TETR_1"/>
    <property type="match status" value="1"/>
</dbReference>
<keyword evidence="2 4" id="KW-0238">DNA-binding</keyword>
<dbReference type="InterPro" id="IPR050109">
    <property type="entry name" value="HTH-type_TetR-like_transc_reg"/>
</dbReference>
<dbReference type="Gene3D" id="1.10.357.10">
    <property type="entry name" value="Tetracycline Repressor, domain 2"/>
    <property type="match status" value="1"/>
</dbReference>
<gene>
    <name evidence="7" type="ORF">EBM89_19315</name>
</gene>
<dbReference type="PROSITE" id="PS50977">
    <property type="entry name" value="HTH_TETR_2"/>
    <property type="match status" value="1"/>
</dbReference>
<dbReference type="PRINTS" id="PR00455">
    <property type="entry name" value="HTHTETR"/>
</dbReference>
<feature type="compositionally biased region" description="Low complexity" evidence="5">
    <location>
        <begin position="232"/>
        <end position="241"/>
    </location>
</feature>
<evidence type="ECO:0000256" key="1">
    <source>
        <dbReference type="ARBA" id="ARBA00023015"/>
    </source>
</evidence>
<keyword evidence="8" id="KW-1185">Reference proteome</keyword>
<keyword evidence="1" id="KW-0805">Transcription regulation</keyword>
<proteinExistence type="predicted"/>
<evidence type="ECO:0000256" key="4">
    <source>
        <dbReference type="PROSITE-ProRule" id="PRU00335"/>
    </source>
</evidence>
<dbReference type="InterPro" id="IPR001647">
    <property type="entry name" value="HTH_TetR"/>
</dbReference>
<dbReference type="Proteomes" id="UP000269289">
    <property type="component" value="Unassembled WGS sequence"/>
</dbReference>
<dbReference type="InterPro" id="IPR009057">
    <property type="entry name" value="Homeodomain-like_sf"/>
</dbReference>
<dbReference type="GO" id="GO:0000976">
    <property type="term" value="F:transcription cis-regulatory region binding"/>
    <property type="evidence" value="ECO:0007669"/>
    <property type="project" value="TreeGrafter"/>
</dbReference>
<sequence length="241" mass="25467">MDQPPTGQGRPARMPRALRRAQVLGIAQELFTSQGFHHVSMDDIADRAEVSKPVLYRHFPSKLDLYLTVVDARGDELLSAVDAAVAMHPPGEVRPHDARAIITGVVRAYLDFVDGAGESSALLFESDVRHDLEVRARVERATEAVTRRLGAVLHDVAGVPADVAALLAPSLAAMAQSAATRRLRAEDGTPTGTARETAALVARLAWGGVADFVPATEDEDDTLSAQGERGPADAAGAPTPA</sequence>
<organism evidence="7 8">
    <name type="scientific">Cellulomonas triticagri</name>
    <dbReference type="NCBI Taxonomy" id="2483352"/>
    <lineage>
        <taxon>Bacteria</taxon>
        <taxon>Bacillati</taxon>
        <taxon>Actinomycetota</taxon>
        <taxon>Actinomycetes</taxon>
        <taxon>Micrococcales</taxon>
        <taxon>Cellulomonadaceae</taxon>
        <taxon>Cellulomonas</taxon>
    </lineage>
</organism>
<dbReference type="GO" id="GO:0003700">
    <property type="term" value="F:DNA-binding transcription factor activity"/>
    <property type="evidence" value="ECO:0007669"/>
    <property type="project" value="TreeGrafter"/>
</dbReference>
<dbReference type="AlphaFoldDB" id="A0A3M2IW42"/>
<dbReference type="RefSeq" id="WP_122151225.1">
    <property type="nucleotide sequence ID" value="NZ_RFFI01000174.1"/>
</dbReference>
<keyword evidence="3" id="KW-0804">Transcription</keyword>
<dbReference type="Pfam" id="PF00440">
    <property type="entry name" value="TetR_N"/>
    <property type="match status" value="1"/>
</dbReference>
<dbReference type="FunFam" id="1.10.10.60:FF:000141">
    <property type="entry name" value="TetR family transcriptional regulator"/>
    <property type="match status" value="1"/>
</dbReference>
<feature type="region of interest" description="Disordered" evidence="5">
    <location>
        <begin position="216"/>
        <end position="241"/>
    </location>
</feature>
<dbReference type="InterPro" id="IPR023772">
    <property type="entry name" value="DNA-bd_HTH_TetR-type_CS"/>
</dbReference>
<dbReference type="PANTHER" id="PTHR30055:SF160">
    <property type="entry name" value="TRANSCRIPTIONAL REGULATORY PROTEIN (PROBABLY ASNC-FAMILY)-RELATED"/>
    <property type="match status" value="1"/>
</dbReference>
<evidence type="ECO:0000313" key="7">
    <source>
        <dbReference type="EMBL" id="RMI03523.1"/>
    </source>
</evidence>
<protein>
    <submittedName>
        <fullName evidence="7">TetR/AcrR family transcriptional regulator</fullName>
    </submittedName>
</protein>
<reference evidence="7 8" key="1">
    <citation type="submission" date="2018-10" db="EMBL/GenBank/DDBJ databases">
        <title>Isolation, diversity and antifungal activity of actinobacteria from wheat.</title>
        <authorList>
            <person name="Han C."/>
        </authorList>
    </citation>
    <scope>NUCLEOTIDE SEQUENCE [LARGE SCALE GENOMIC DNA]</scope>
    <source>
        <strain evidence="7 8">NEAU-YY56</strain>
    </source>
</reference>
<dbReference type="OrthoDB" id="70491at2"/>
<dbReference type="GO" id="GO:0045892">
    <property type="term" value="P:negative regulation of DNA-templated transcription"/>
    <property type="evidence" value="ECO:0007669"/>
    <property type="project" value="UniProtKB-ARBA"/>
</dbReference>
<dbReference type="InterPro" id="IPR036271">
    <property type="entry name" value="Tet_transcr_reg_TetR-rel_C_sf"/>
</dbReference>
<evidence type="ECO:0000259" key="6">
    <source>
        <dbReference type="PROSITE" id="PS50977"/>
    </source>
</evidence>
<dbReference type="SUPFAM" id="SSF48498">
    <property type="entry name" value="Tetracyclin repressor-like, C-terminal domain"/>
    <property type="match status" value="1"/>
</dbReference>
<evidence type="ECO:0000256" key="5">
    <source>
        <dbReference type="SAM" id="MobiDB-lite"/>
    </source>
</evidence>
<accession>A0A3M2IW42</accession>
<comment type="caution">
    <text evidence="7">The sequence shown here is derived from an EMBL/GenBank/DDBJ whole genome shotgun (WGS) entry which is preliminary data.</text>
</comment>
<dbReference type="EMBL" id="RFFI01000174">
    <property type="protein sequence ID" value="RMI03523.1"/>
    <property type="molecule type" value="Genomic_DNA"/>
</dbReference>
<dbReference type="SUPFAM" id="SSF46689">
    <property type="entry name" value="Homeodomain-like"/>
    <property type="match status" value="1"/>
</dbReference>
<feature type="DNA-binding region" description="H-T-H motif" evidence="4">
    <location>
        <begin position="40"/>
        <end position="59"/>
    </location>
</feature>
<evidence type="ECO:0000313" key="8">
    <source>
        <dbReference type="Proteomes" id="UP000269289"/>
    </source>
</evidence>
<name>A0A3M2IW42_9CELL</name>
<evidence type="ECO:0000256" key="2">
    <source>
        <dbReference type="ARBA" id="ARBA00023125"/>
    </source>
</evidence>
<feature type="domain" description="HTH tetR-type" evidence="6">
    <location>
        <begin position="17"/>
        <end position="77"/>
    </location>
</feature>
<evidence type="ECO:0000256" key="3">
    <source>
        <dbReference type="ARBA" id="ARBA00023163"/>
    </source>
</evidence>